<dbReference type="PANTHER" id="PTHR46696">
    <property type="entry name" value="P450, PUTATIVE (EUROFUNG)-RELATED"/>
    <property type="match status" value="1"/>
</dbReference>
<proteinExistence type="inferred from homology"/>
<dbReference type="Gene3D" id="1.10.630.10">
    <property type="entry name" value="Cytochrome P450"/>
    <property type="match status" value="1"/>
</dbReference>
<dbReference type="Proteomes" id="UP001500979">
    <property type="component" value="Unassembled WGS sequence"/>
</dbReference>
<evidence type="ECO:0000256" key="1">
    <source>
        <dbReference type="ARBA" id="ARBA00010617"/>
    </source>
</evidence>
<evidence type="ECO:0000313" key="3">
    <source>
        <dbReference type="Proteomes" id="UP001500979"/>
    </source>
</evidence>
<dbReference type="SUPFAM" id="SSF48264">
    <property type="entry name" value="Cytochrome P450"/>
    <property type="match status" value="1"/>
</dbReference>
<dbReference type="PRINTS" id="PR00359">
    <property type="entry name" value="BP450"/>
</dbReference>
<dbReference type="InterPro" id="IPR002397">
    <property type="entry name" value="Cyt_P450_B"/>
</dbReference>
<sequence length="396" mass="43946">MSLDDQFTFPFGDYEADLSPVCERLVREEPVVRVRRPDGDTAWLVTGYEEAKQALSDPRLNLLEVSTPGSRRLESTEVGPFEVDLMEVVQGTSLRKRIAQSLTPKAAETYERRLEPRIADLIDALVAAGPPAELLHGLYAPITAEFVSEWLGVDPADARRLHDQAHVAINFDTHSDDELDSVFATADAFFQDLIASKRSTPDGRLFSDLVADNDAEGSFSDEEMAKLGFSLLTNGYDTPLNAVVLLTIRLFAEPSAFGHLRQNPDELPDVLEEMMRRTPLGPSGVTVQRVATEDVVLHEKLIRPGELVLIATDVANRDPRVFAPSCPARNPDQAQLWFGHGRLSCPGRAIARMLLEMVLHHLLRRIPAIEPAKPLDSLPWRRGLLLRGVGELPVTW</sequence>
<reference evidence="2 3" key="1">
    <citation type="journal article" date="2019" name="Int. J. Syst. Evol. Microbiol.">
        <title>The Global Catalogue of Microorganisms (GCM) 10K type strain sequencing project: providing services to taxonomists for standard genome sequencing and annotation.</title>
        <authorList>
            <consortium name="The Broad Institute Genomics Platform"/>
            <consortium name="The Broad Institute Genome Sequencing Center for Infectious Disease"/>
            <person name="Wu L."/>
            <person name="Ma J."/>
        </authorList>
    </citation>
    <scope>NUCLEOTIDE SEQUENCE [LARGE SCALE GENOMIC DNA]</scope>
    <source>
        <strain evidence="2 3">JCM 9383</strain>
    </source>
</reference>
<dbReference type="PANTHER" id="PTHR46696:SF1">
    <property type="entry name" value="CYTOCHROME P450 YJIB-RELATED"/>
    <property type="match status" value="1"/>
</dbReference>
<dbReference type="Pfam" id="PF00067">
    <property type="entry name" value="p450"/>
    <property type="match status" value="1"/>
</dbReference>
<dbReference type="InterPro" id="IPR036396">
    <property type="entry name" value="Cyt_P450_sf"/>
</dbReference>
<comment type="similarity">
    <text evidence="1">Belongs to the cytochrome P450 family.</text>
</comment>
<dbReference type="RefSeq" id="WP_344682725.1">
    <property type="nucleotide sequence ID" value="NZ_BAAAUX010000019.1"/>
</dbReference>
<organism evidence="2 3">
    <name type="scientific">Saccharopolyspora taberi</name>
    <dbReference type="NCBI Taxonomy" id="60895"/>
    <lineage>
        <taxon>Bacteria</taxon>
        <taxon>Bacillati</taxon>
        <taxon>Actinomycetota</taxon>
        <taxon>Actinomycetes</taxon>
        <taxon>Pseudonocardiales</taxon>
        <taxon>Pseudonocardiaceae</taxon>
        <taxon>Saccharopolyspora</taxon>
    </lineage>
</organism>
<comment type="caution">
    <text evidence="2">The sequence shown here is derived from an EMBL/GenBank/DDBJ whole genome shotgun (WGS) entry which is preliminary data.</text>
</comment>
<evidence type="ECO:0000313" key="2">
    <source>
        <dbReference type="EMBL" id="GAA2804512.1"/>
    </source>
</evidence>
<gene>
    <name evidence="2" type="ORF">GCM10010470_44620</name>
</gene>
<dbReference type="EMBL" id="BAAAUX010000019">
    <property type="protein sequence ID" value="GAA2804512.1"/>
    <property type="molecule type" value="Genomic_DNA"/>
</dbReference>
<name>A0ABN3VK36_9PSEU</name>
<dbReference type="InterPro" id="IPR001128">
    <property type="entry name" value="Cyt_P450"/>
</dbReference>
<keyword evidence="3" id="KW-1185">Reference proteome</keyword>
<accession>A0ABN3VK36</accession>
<protein>
    <submittedName>
        <fullName evidence="2">Cytochrome P450</fullName>
    </submittedName>
</protein>